<dbReference type="Proteomes" id="UP000176484">
    <property type="component" value="Unassembled WGS sequence"/>
</dbReference>
<feature type="transmembrane region" description="Helical" evidence="1">
    <location>
        <begin position="6"/>
        <end position="29"/>
    </location>
</feature>
<gene>
    <name evidence="2" type="ORF">A2121_02735</name>
</gene>
<evidence type="ECO:0000313" key="3">
    <source>
        <dbReference type="Proteomes" id="UP000176484"/>
    </source>
</evidence>
<comment type="caution">
    <text evidence="2">The sequence shown here is derived from an EMBL/GenBank/DDBJ whole genome shotgun (WGS) entry which is preliminary data.</text>
</comment>
<evidence type="ECO:0000313" key="2">
    <source>
        <dbReference type="EMBL" id="OGI45604.1"/>
    </source>
</evidence>
<reference evidence="2 3" key="1">
    <citation type="journal article" date="2016" name="Nat. Commun.">
        <title>Thousands of microbial genomes shed light on interconnected biogeochemical processes in an aquifer system.</title>
        <authorList>
            <person name="Anantharaman K."/>
            <person name="Brown C.T."/>
            <person name="Hug L.A."/>
            <person name="Sharon I."/>
            <person name="Castelle C.J."/>
            <person name="Probst A.J."/>
            <person name="Thomas B.C."/>
            <person name="Singh A."/>
            <person name="Wilkins M.J."/>
            <person name="Karaoz U."/>
            <person name="Brodie E.L."/>
            <person name="Williams K.H."/>
            <person name="Hubbard S.S."/>
            <person name="Banfield J.F."/>
        </authorList>
    </citation>
    <scope>NUCLEOTIDE SEQUENCE [LARGE SCALE GENOMIC DNA]</scope>
</reference>
<dbReference type="EMBL" id="MFTD01000044">
    <property type="protein sequence ID" value="OGI45604.1"/>
    <property type="molecule type" value="Genomic_DNA"/>
</dbReference>
<proteinExistence type="predicted"/>
<sequence length="188" mass="20959">MRIHKLLKTISIILGVVVVLVFIAQYFVYKDIKKRNENYHALLNDLSSQNNKQGYLNIAQKIVDENDSDITLVDNSIIPVGGEVGFLGNLESVAKENGLVIEISSLSFETDPVLYPGPIGVLKIRAKTEGSWAENYQFLSRLEALPVKVKINKFNLANTSSDRASGTKGGKMGREWQGLLEFDVLKYK</sequence>
<dbReference type="AlphaFoldDB" id="A0A1F6TKE8"/>
<protein>
    <submittedName>
        <fullName evidence="2">Uncharacterized protein</fullName>
    </submittedName>
</protein>
<name>A0A1F6TKE8_9BACT</name>
<accession>A0A1F6TKE8</accession>
<keyword evidence="1" id="KW-0812">Transmembrane</keyword>
<evidence type="ECO:0000256" key="1">
    <source>
        <dbReference type="SAM" id="Phobius"/>
    </source>
</evidence>
<keyword evidence="1" id="KW-1133">Transmembrane helix</keyword>
<keyword evidence="1" id="KW-0472">Membrane</keyword>
<organism evidence="2 3">
    <name type="scientific">Candidatus Nomurabacteria bacterium GWB1_40_6</name>
    <dbReference type="NCBI Taxonomy" id="1801727"/>
    <lineage>
        <taxon>Bacteria</taxon>
        <taxon>Candidatus Nomuraibacteriota</taxon>
    </lineage>
</organism>